<keyword evidence="6 13" id="KW-0456">Lyase</keyword>
<evidence type="ECO:0000256" key="9">
    <source>
        <dbReference type="PIRSR" id="PIRSR001415-1"/>
    </source>
</evidence>
<keyword evidence="11" id="KW-0862">Zinc</keyword>
<evidence type="ECO:0000256" key="7">
    <source>
        <dbReference type="ARBA" id="ARBA00023244"/>
    </source>
</evidence>
<dbReference type="SUPFAM" id="SSF51569">
    <property type="entry name" value="Aldolase"/>
    <property type="match status" value="1"/>
</dbReference>
<dbReference type="InterPro" id="IPR001731">
    <property type="entry name" value="ALAD"/>
</dbReference>
<dbReference type="GO" id="GO:0006783">
    <property type="term" value="P:heme biosynthetic process"/>
    <property type="evidence" value="ECO:0007669"/>
    <property type="project" value="UniProtKB-KW"/>
</dbReference>
<feature type="binding site" evidence="11">
    <location>
        <position position="135"/>
    </location>
    <ligand>
        <name>Zn(2+)</name>
        <dbReference type="ChEBI" id="CHEBI:29105"/>
        <note>catalytic</note>
    </ligand>
</feature>
<dbReference type="AlphaFoldDB" id="A0A9E5MM43"/>
<organism evidence="15 16">
    <name type="scientific">Pseudomaricurvus hydrocarbonicus</name>
    <dbReference type="NCBI Taxonomy" id="1470433"/>
    <lineage>
        <taxon>Bacteria</taxon>
        <taxon>Pseudomonadati</taxon>
        <taxon>Pseudomonadota</taxon>
        <taxon>Gammaproteobacteria</taxon>
        <taxon>Cellvibrionales</taxon>
        <taxon>Cellvibrionaceae</taxon>
        <taxon>Pseudomaricurvus</taxon>
    </lineage>
</organism>
<evidence type="ECO:0000256" key="12">
    <source>
        <dbReference type="PIRSR" id="PIRSR001415-5"/>
    </source>
</evidence>
<dbReference type="Pfam" id="PF00490">
    <property type="entry name" value="ALAD"/>
    <property type="match status" value="1"/>
</dbReference>
<dbReference type="FunFam" id="3.20.20.70:FF:000019">
    <property type="entry name" value="Delta-aminolevulinic acid dehydratase"/>
    <property type="match status" value="1"/>
</dbReference>
<comment type="pathway">
    <text evidence="1">Porphyrin-containing compound metabolism; protoporphyrin-IX biosynthesis; coproporphyrinogen-III from 5-aminolevulinate: step 1/4.</text>
</comment>
<evidence type="ECO:0000256" key="4">
    <source>
        <dbReference type="ARBA" id="ARBA00020771"/>
    </source>
</evidence>
<evidence type="ECO:0000256" key="5">
    <source>
        <dbReference type="ARBA" id="ARBA00023133"/>
    </source>
</evidence>
<evidence type="ECO:0000256" key="13">
    <source>
        <dbReference type="RuleBase" id="RU000515"/>
    </source>
</evidence>
<evidence type="ECO:0000256" key="2">
    <source>
        <dbReference type="ARBA" id="ARBA00008055"/>
    </source>
</evidence>
<dbReference type="NCBIfam" id="NF009923">
    <property type="entry name" value="PRK13384.1"/>
    <property type="match status" value="1"/>
</dbReference>
<comment type="similarity">
    <text evidence="2 14">Belongs to the ALAD family.</text>
</comment>
<dbReference type="InterPro" id="IPR013785">
    <property type="entry name" value="Aldolase_TIM"/>
</dbReference>
<dbReference type="CDD" id="cd00384">
    <property type="entry name" value="ALAD_PBGS"/>
    <property type="match status" value="1"/>
</dbReference>
<feature type="binding site" evidence="12">
    <location>
        <position position="242"/>
    </location>
    <ligand>
        <name>Mg(2+)</name>
        <dbReference type="ChEBI" id="CHEBI:18420"/>
    </ligand>
</feature>
<evidence type="ECO:0000256" key="6">
    <source>
        <dbReference type="ARBA" id="ARBA00023239"/>
    </source>
</evidence>
<evidence type="ECO:0000256" key="10">
    <source>
        <dbReference type="PIRSR" id="PIRSR001415-2"/>
    </source>
</evidence>
<dbReference type="PANTHER" id="PTHR11458:SF1">
    <property type="entry name" value="DELTA-AMINOLEVULINIC ACID DEHYDRATASE"/>
    <property type="match status" value="1"/>
</dbReference>
<dbReference type="PROSITE" id="PS00169">
    <property type="entry name" value="D_ALA_DEHYDRATASE"/>
    <property type="match status" value="1"/>
</dbReference>
<dbReference type="Proteomes" id="UP000787472">
    <property type="component" value="Unassembled WGS sequence"/>
</dbReference>
<evidence type="ECO:0000256" key="11">
    <source>
        <dbReference type="PIRSR" id="PIRSR001415-3"/>
    </source>
</evidence>
<dbReference type="EMBL" id="JAAONZ010000004">
    <property type="protein sequence ID" value="NHO65420.1"/>
    <property type="molecule type" value="Genomic_DNA"/>
</dbReference>
<dbReference type="GO" id="GO:0008270">
    <property type="term" value="F:zinc ion binding"/>
    <property type="evidence" value="ECO:0007669"/>
    <property type="project" value="TreeGrafter"/>
</dbReference>
<dbReference type="GO" id="GO:0004655">
    <property type="term" value="F:porphobilinogen synthase activity"/>
    <property type="evidence" value="ECO:0007669"/>
    <property type="project" value="UniProtKB-EC"/>
</dbReference>
<proteinExistence type="inferred from homology"/>
<feature type="binding site" evidence="10">
    <location>
        <position position="215"/>
    </location>
    <ligand>
        <name>5-aminolevulinate</name>
        <dbReference type="ChEBI" id="CHEBI:356416"/>
        <label>1</label>
    </ligand>
</feature>
<dbReference type="PIRSF" id="PIRSF001415">
    <property type="entry name" value="Porphbilin_synth"/>
    <property type="match status" value="1"/>
</dbReference>
<dbReference type="Gene3D" id="3.20.20.70">
    <property type="entry name" value="Aldolase class I"/>
    <property type="match status" value="1"/>
</dbReference>
<feature type="binding site" evidence="10">
    <location>
        <position position="322"/>
    </location>
    <ligand>
        <name>5-aminolevulinate</name>
        <dbReference type="ChEBI" id="CHEBI:356416"/>
        <label>2</label>
    </ligand>
</feature>
<name>A0A9E5MM43_9GAMM</name>
<comment type="subunit">
    <text evidence="13">Homooctamer.</text>
</comment>
<feature type="active site" description="Schiff-base intermediate with substrate" evidence="9">
    <location>
        <position position="257"/>
    </location>
</feature>
<keyword evidence="12" id="KW-0460">Magnesium</keyword>
<dbReference type="SMART" id="SM01004">
    <property type="entry name" value="ALAD"/>
    <property type="match status" value="1"/>
</dbReference>
<reference evidence="15" key="1">
    <citation type="submission" date="2020-03" db="EMBL/GenBank/DDBJ databases">
        <authorList>
            <person name="Guo F."/>
        </authorList>
    </citation>
    <scope>NUCLEOTIDE SEQUENCE</scope>
    <source>
        <strain evidence="15">JCM 30134</strain>
    </source>
</reference>
<evidence type="ECO:0000256" key="8">
    <source>
        <dbReference type="ARBA" id="ARBA00047651"/>
    </source>
</evidence>
<dbReference type="PANTHER" id="PTHR11458">
    <property type="entry name" value="DELTA-AMINOLEVULINIC ACID DEHYDRATASE"/>
    <property type="match status" value="1"/>
</dbReference>
<dbReference type="GO" id="GO:0005829">
    <property type="term" value="C:cytosol"/>
    <property type="evidence" value="ECO:0007669"/>
    <property type="project" value="TreeGrafter"/>
</dbReference>
<evidence type="ECO:0000256" key="14">
    <source>
        <dbReference type="RuleBase" id="RU004161"/>
    </source>
</evidence>
<feature type="binding site" evidence="11">
    <location>
        <position position="127"/>
    </location>
    <ligand>
        <name>Zn(2+)</name>
        <dbReference type="ChEBI" id="CHEBI:29105"/>
        <note>catalytic</note>
    </ligand>
</feature>
<evidence type="ECO:0000313" key="15">
    <source>
        <dbReference type="EMBL" id="NHO65420.1"/>
    </source>
</evidence>
<protein>
    <recommendedName>
        <fullName evidence="4 13">Delta-aminolevulinic acid dehydratase</fullName>
        <ecNumber evidence="3 13">4.2.1.24</ecNumber>
    </recommendedName>
</protein>
<dbReference type="PRINTS" id="PR00144">
    <property type="entry name" value="DALDHYDRTASE"/>
</dbReference>
<sequence length="335" mass="36892">MSRSETITPEFRFRRLRRTSVLRSLVRQHRLHTEDLILPLFVEEGITEPVAISSMPGVVRYPESQLAEVVQRAWSKGIRAILLFGVSTHKDAVGSDTWDGEGLMARCIRTAKHAQPEMVVISDNCFCEYTEHGHCGVLCEGSHEGLDVDNDLTLTNLQKQAVVAAEAGVDMIAPSTMIDGMVAAIRQGLDEAGFSHIPIMSYSTKFASAFYGPFRDAVDSTFKGTRSTYQMDPANSREALAESMQDELEGADILMVKPGLAYLDVIANIRQHSERPLAVYHVSGEYAMIKAGAQAGVIDEEAIVMEIMTAFKRAGCDLIITYYAEQIADWLNAGP</sequence>
<evidence type="ECO:0000313" key="16">
    <source>
        <dbReference type="Proteomes" id="UP000787472"/>
    </source>
</evidence>
<dbReference type="EC" id="4.2.1.24" evidence="3 13"/>
<accession>A0A9E5MM43</accession>
<gene>
    <name evidence="15" type="primary">hemB</name>
    <name evidence="15" type="ORF">G8770_07700</name>
</gene>
<feature type="active site" description="Schiff-base intermediate with substrate" evidence="9">
    <location>
        <position position="205"/>
    </location>
</feature>
<keyword evidence="7 13" id="KW-0627">Porphyrin biosynthesis</keyword>
<dbReference type="InterPro" id="IPR030656">
    <property type="entry name" value="ALAD_AS"/>
</dbReference>
<feature type="binding site" evidence="10">
    <location>
        <position position="283"/>
    </location>
    <ligand>
        <name>5-aminolevulinate</name>
        <dbReference type="ChEBI" id="CHEBI:356416"/>
        <label>2</label>
    </ligand>
</feature>
<keyword evidence="16" id="KW-1185">Reference proteome</keyword>
<feature type="binding site" evidence="11">
    <location>
        <position position="125"/>
    </location>
    <ligand>
        <name>Zn(2+)</name>
        <dbReference type="ChEBI" id="CHEBI:29105"/>
        <note>catalytic</note>
    </ligand>
</feature>
<comment type="catalytic activity">
    <reaction evidence="8 13">
        <text>2 5-aminolevulinate = porphobilinogen + 2 H2O + H(+)</text>
        <dbReference type="Rhea" id="RHEA:24064"/>
        <dbReference type="ChEBI" id="CHEBI:15377"/>
        <dbReference type="ChEBI" id="CHEBI:15378"/>
        <dbReference type="ChEBI" id="CHEBI:58126"/>
        <dbReference type="ChEBI" id="CHEBI:356416"/>
        <dbReference type="EC" id="4.2.1.24"/>
    </reaction>
</comment>
<keyword evidence="5" id="KW-0350">Heme biosynthesis</keyword>
<keyword evidence="11" id="KW-0479">Metal-binding</keyword>
<feature type="binding site" evidence="10">
    <location>
        <position position="226"/>
    </location>
    <ligand>
        <name>5-aminolevulinate</name>
        <dbReference type="ChEBI" id="CHEBI:356416"/>
        <label>1</label>
    </ligand>
</feature>
<evidence type="ECO:0000256" key="3">
    <source>
        <dbReference type="ARBA" id="ARBA00012053"/>
    </source>
</evidence>
<dbReference type="NCBIfam" id="NF006762">
    <property type="entry name" value="PRK09283.1"/>
    <property type="match status" value="1"/>
</dbReference>
<evidence type="ECO:0000256" key="1">
    <source>
        <dbReference type="ARBA" id="ARBA00004694"/>
    </source>
</evidence>
<comment type="caution">
    <text evidence="15">The sequence shown here is derived from an EMBL/GenBank/DDBJ whole genome shotgun (WGS) entry which is preliminary data.</text>
</comment>